<dbReference type="EMBL" id="QFOT01000127">
    <property type="protein sequence ID" value="PZP54560.1"/>
    <property type="molecule type" value="Genomic_DNA"/>
</dbReference>
<dbReference type="Gene3D" id="3.40.50.1980">
    <property type="entry name" value="Nitrogenase molybdenum iron protein domain"/>
    <property type="match status" value="2"/>
</dbReference>
<dbReference type="GO" id="GO:0005829">
    <property type="term" value="C:cytosol"/>
    <property type="evidence" value="ECO:0007669"/>
    <property type="project" value="TreeGrafter"/>
</dbReference>
<evidence type="ECO:0000256" key="2">
    <source>
        <dbReference type="ARBA" id="ARBA00010178"/>
    </source>
</evidence>
<dbReference type="PANTHER" id="PTHR21256:SF2">
    <property type="entry name" value="HISTIDINE BIOSYNTHESIS TRIFUNCTIONAL PROTEIN"/>
    <property type="match status" value="1"/>
</dbReference>
<dbReference type="GO" id="GO:0051287">
    <property type="term" value="F:NAD binding"/>
    <property type="evidence" value="ECO:0007669"/>
    <property type="project" value="InterPro"/>
</dbReference>
<keyword evidence="3" id="KW-0479">Metal-binding</keyword>
<accession>A0A2W5FL79</accession>
<evidence type="ECO:0000256" key="4">
    <source>
        <dbReference type="ARBA" id="ARBA00022833"/>
    </source>
</evidence>
<keyword evidence="4" id="KW-0862">Zinc</keyword>
<dbReference type="SUPFAM" id="SSF53720">
    <property type="entry name" value="ALDH-like"/>
    <property type="match status" value="1"/>
</dbReference>
<dbReference type="CDD" id="cd06572">
    <property type="entry name" value="Histidinol_dh"/>
    <property type="match status" value="1"/>
</dbReference>
<dbReference type="GO" id="GO:0000105">
    <property type="term" value="P:L-histidine biosynthetic process"/>
    <property type="evidence" value="ECO:0007669"/>
    <property type="project" value="InterPro"/>
</dbReference>
<keyword evidence="5 6" id="KW-0560">Oxidoreductase</keyword>
<evidence type="ECO:0000256" key="1">
    <source>
        <dbReference type="ARBA" id="ARBA00001947"/>
    </source>
</evidence>
<feature type="active site" description="Proton acceptor" evidence="7">
    <location>
        <position position="332"/>
    </location>
</feature>
<feature type="active site" description="Proton acceptor" evidence="7">
    <location>
        <position position="331"/>
    </location>
</feature>
<comment type="similarity">
    <text evidence="2 6 8">Belongs to the histidinol dehydrogenase family.</text>
</comment>
<evidence type="ECO:0000256" key="3">
    <source>
        <dbReference type="ARBA" id="ARBA00022723"/>
    </source>
</evidence>
<dbReference type="InterPro" id="IPR016161">
    <property type="entry name" value="Ald_DH/histidinol_DH"/>
</dbReference>
<dbReference type="Pfam" id="PF00815">
    <property type="entry name" value="Histidinol_dh"/>
    <property type="match status" value="1"/>
</dbReference>
<evidence type="ECO:0000256" key="7">
    <source>
        <dbReference type="PIRSR" id="PIRSR000099-1"/>
    </source>
</evidence>
<evidence type="ECO:0000256" key="6">
    <source>
        <dbReference type="PIRNR" id="PIRNR000099"/>
    </source>
</evidence>
<protein>
    <submittedName>
        <fullName evidence="9">Histidinol dehydrogenase</fullName>
    </submittedName>
</protein>
<dbReference type="PANTHER" id="PTHR21256">
    <property type="entry name" value="HISTIDINOL DEHYDROGENASE HDH"/>
    <property type="match status" value="1"/>
</dbReference>
<evidence type="ECO:0000256" key="8">
    <source>
        <dbReference type="RuleBase" id="RU004175"/>
    </source>
</evidence>
<dbReference type="InterPro" id="IPR012131">
    <property type="entry name" value="Hstdl_DH"/>
</dbReference>
<sequence>MTINFFKWSEISDSDKSRILKRSQETIEGVLDVVRPIIEDVKDNGDAALIRYAKKFDGADLSSLRVTEEEFAEAETLIAPDLKAAIDHGVRNVKKLHAEQMRRVETEWMIEVEPGVFAGEKVTPVSSIGLYVPRGKNAYPSALYMLAIPAVLAGVPKIVIVTPPTADGKCDPACLYAAKISGVTDIYKAGGAQAIAALAHGTESIPKVAKVVGPGSSYVAAAKLLLSSLIDAGMPAGPSEAIVLCDEFADPHNTILDLLNEAEHGPDSAGILLTHDEKLARYVLDNLPAAIDALPEKQANWLRTVFSTFGAIIVTESVQQSIEISNLYAPEHLLLKVRNPESYLPQVKNAGEVLIGEHTAFSLGNFAIGINHVLPTGGWAHSYSCTSVWDFLKRTSLSRVTSEGFVSLAETVTAITDYEGFPAHKNAVIQRKLHKS</sequence>
<comment type="cofactor">
    <cofactor evidence="1">
        <name>Zn(2+)</name>
        <dbReference type="ChEBI" id="CHEBI:29105"/>
    </cofactor>
</comment>
<gene>
    <name evidence="9" type="primary">hisD</name>
    <name evidence="9" type="ORF">DI586_09550</name>
</gene>
<dbReference type="PRINTS" id="PR00083">
    <property type="entry name" value="HOLDHDRGNASE"/>
</dbReference>
<dbReference type="GO" id="GO:0004399">
    <property type="term" value="F:histidinol dehydrogenase activity"/>
    <property type="evidence" value="ECO:0007669"/>
    <property type="project" value="InterPro"/>
</dbReference>
<organism evidence="9 10">
    <name type="scientific">Micavibrio aeruginosavorus</name>
    <dbReference type="NCBI Taxonomy" id="349221"/>
    <lineage>
        <taxon>Bacteria</taxon>
        <taxon>Pseudomonadati</taxon>
        <taxon>Bdellovibrionota</taxon>
        <taxon>Bdellovibrionia</taxon>
        <taxon>Bdellovibrionales</taxon>
        <taxon>Pseudobdellovibrionaceae</taxon>
        <taxon>Micavibrio</taxon>
    </lineage>
</organism>
<dbReference type="NCBIfam" id="TIGR00069">
    <property type="entry name" value="hisD"/>
    <property type="match status" value="1"/>
</dbReference>
<proteinExistence type="inferred from homology"/>
<dbReference type="PIRSF" id="PIRSF000099">
    <property type="entry name" value="Histidinol_dh"/>
    <property type="match status" value="1"/>
</dbReference>
<dbReference type="Proteomes" id="UP000249739">
    <property type="component" value="Unassembled WGS sequence"/>
</dbReference>
<evidence type="ECO:0000256" key="5">
    <source>
        <dbReference type="ARBA" id="ARBA00023002"/>
    </source>
</evidence>
<evidence type="ECO:0000313" key="10">
    <source>
        <dbReference type="Proteomes" id="UP000249739"/>
    </source>
</evidence>
<reference evidence="9 10" key="1">
    <citation type="submission" date="2017-08" db="EMBL/GenBank/DDBJ databases">
        <title>Infants hospitalized years apart are colonized by the same room-sourced microbial strains.</title>
        <authorList>
            <person name="Brooks B."/>
            <person name="Olm M.R."/>
            <person name="Firek B.A."/>
            <person name="Baker R."/>
            <person name="Thomas B.C."/>
            <person name="Morowitz M.J."/>
            <person name="Banfield J.F."/>
        </authorList>
    </citation>
    <scope>NUCLEOTIDE SEQUENCE [LARGE SCALE GENOMIC DNA]</scope>
    <source>
        <strain evidence="9">S2_006_000_R2_64</strain>
    </source>
</reference>
<evidence type="ECO:0000313" key="9">
    <source>
        <dbReference type="EMBL" id="PZP54560.1"/>
    </source>
</evidence>
<name>A0A2W5FL79_9BACT</name>
<dbReference type="AlphaFoldDB" id="A0A2W5FL79"/>
<comment type="caution">
    <text evidence="9">The sequence shown here is derived from an EMBL/GenBank/DDBJ whole genome shotgun (WGS) entry which is preliminary data.</text>
</comment>
<dbReference type="Gene3D" id="1.20.5.1300">
    <property type="match status" value="1"/>
</dbReference>
<dbReference type="FunFam" id="3.40.50.1980:FF:000001">
    <property type="entry name" value="Histidinol dehydrogenase"/>
    <property type="match status" value="1"/>
</dbReference>
<dbReference type="GO" id="GO:0046872">
    <property type="term" value="F:metal ion binding"/>
    <property type="evidence" value="ECO:0007669"/>
    <property type="project" value="UniProtKB-KW"/>
</dbReference>
<dbReference type="InterPro" id="IPR022695">
    <property type="entry name" value="Histidinol_DH_monofunct"/>
</dbReference>